<feature type="compositionally biased region" description="Polar residues" evidence="9">
    <location>
        <begin position="732"/>
        <end position="750"/>
    </location>
</feature>
<feature type="region of interest" description="Disordered" evidence="9">
    <location>
        <begin position="233"/>
        <end position="262"/>
    </location>
</feature>
<proteinExistence type="inferred from homology"/>
<dbReference type="InterPro" id="IPR001650">
    <property type="entry name" value="Helicase_C-like"/>
</dbReference>
<dbReference type="GO" id="GO:0005634">
    <property type="term" value="C:nucleus"/>
    <property type="evidence" value="ECO:0007669"/>
    <property type="project" value="UniProtKB-SubCell"/>
</dbReference>
<evidence type="ECO:0000313" key="12">
    <source>
        <dbReference type="EMBL" id="KNC33780.1"/>
    </source>
</evidence>
<feature type="compositionally biased region" description="Polar residues" evidence="9">
    <location>
        <begin position="1545"/>
        <end position="1580"/>
    </location>
</feature>
<feature type="compositionally biased region" description="Pro residues" evidence="9">
    <location>
        <begin position="1587"/>
        <end position="1597"/>
    </location>
</feature>
<feature type="region of interest" description="Disordered" evidence="9">
    <location>
        <begin position="1378"/>
        <end position="1397"/>
    </location>
</feature>
<feature type="region of interest" description="Disordered" evidence="9">
    <location>
        <begin position="1544"/>
        <end position="1608"/>
    </location>
</feature>
<dbReference type="EMBL" id="JRES01000153">
    <property type="protein sequence ID" value="KNC33780.1"/>
    <property type="molecule type" value="Genomic_DNA"/>
</dbReference>
<dbReference type="CDD" id="cd18793">
    <property type="entry name" value="SF2_C_SNF"/>
    <property type="match status" value="1"/>
</dbReference>
<feature type="compositionally biased region" description="Basic and acidic residues" evidence="9">
    <location>
        <begin position="110"/>
        <end position="124"/>
    </location>
</feature>
<feature type="compositionally biased region" description="Polar residues" evidence="9">
    <location>
        <begin position="759"/>
        <end position="796"/>
    </location>
</feature>
<feature type="region of interest" description="Disordered" evidence="9">
    <location>
        <begin position="1632"/>
        <end position="1672"/>
    </location>
</feature>
<dbReference type="InterPro" id="IPR044574">
    <property type="entry name" value="ARIP4-like"/>
</dbReference>
<evidence type="ECO:0000256" key="8">
    <source>
        <dbReference type="ARBA" id="ARBA00023242"/>
    </source>
</evidence>
<dbReference type="InterPro" id="IPR014001">
    <property type="entry name" value="Helicase_ATP-bd"/>
</dbReference>
<evidence type="ECO:0000256" key="3">
    <source>
        <dbReference type="ARBA" id="ARBA00022741"/>
    </source>
</evidence>
<keyword evidence="7" id="KW-0238">DNA-binding</keyword>
<keyword evidence="3" id="KW-0547">Nucleotide-binding</keyword>
<dbReference type="SMART" id="SM00490">
    <property type="entry name" value="HELICc"/>
    <property type="match status" value="1"/>
</dbReference>
<keyword evidence="6" id="KW-0067">ATP-binding</keyword>
<dbReference type="SMART" id="SM00487">
    <property type="entry name" value="DEXDc"/>
    <property type="match status" value="1"/>
</dbReference>
<evidence type="ECO:0008006" key="14">
    <source>
        <dbReference type="Google" id="ProtNLM"/>
    </source>
</evidence>
<dbReference type="InterPro" id="IPR044573">
    <property type="entry name" value="ARIP4_DEXHc"/>
</dbReference>
<dbReference type="Gene3D" id="3.40.50.300">
    <property type="entry name" value="P-loop containing nucleotide triphosphate hydrolases"/>
    <property type="match status" value="2"/>
</dbReference>
<keyword evidence="8" id="KW-0539">Nucleus</keyword>
<comment type="similarity">
    <text evidence="2">Belongs to the SNF2/RAD54 helicase family.</text>
</comment>
<dbReference type="InterPro" id="IPR027417">
    <property type="entry name" value="P-loop_NTPase"/>
</dbReference>
<feature type="region of interest" description="Disordered" evidence="9">
    <location>
        <begin position="1403"/>
        <end position="1516"/>
    </location>
</feature>
<feature type="region of interest" description="Disordered" evidence="9">
    <location>
        <begin position="282"/>
        <end position="302"/>
    </location>
</feature>
<dbReference type="OrthoDB" id="2020972at2759"/>
<gene>
    <name evidence="12" type="ORF">FF38_10059</name>
</gene>
<feature type="domain" description="Helicase C-terminal" evidence="11">
    <location>
        <begin position="950"/>
        <end position="1123"/>
    </location>
</feature>
<keyword evidence="4" id="KW-0378">Hydrolase</keyword>
<evidence type="ECO:0000256" key="1">
    <source>
        <dbReference type="ARBA" id="ARBA00004123"/>
    </source>
</evidence>
<feature type="compositionally biased region" description="Polar residues" evidence="9">
    <location>
        <begin position="1406"/>
        <end position="1446"/>
    </location>
</feature>
<sequence length="1672" mass="189671">MDNLDKLNYMVANNPVNNPMAEVLKQPEAFNQPTTTNMHEFPMAEPLNEETTKADSKMSTNNGSYFDVTSANTNPFDCAPTSANPASLLKREIPADVEIPPTYPPTDMSESQKRKSPVEPHVDNSHLAKKQQLCQLAEEKKKSNLRKNIREVMDTNQLDTNTLRAQHEESERLARVAEQQKLLREYQQREAVLTHFDRFVNEHRVRDPSDLIPVQKKTSLHKVPEQIDLKLEQTATSQSFESTETDTDAVKSADEKEDSVPAEVVTIEDSSDDDDCIVLSDDEADLEEDNENDDPNNSGMHVKDEFNVPDHLGRVVINVGHPEDEEDIFIAPQIARTIKPHQIGGVRFLFDNIIESIKRFKTSGGFGCILAHSMGLGKTLQVVCFCDIFLRYTPSKHVVCVMPINTLQNWYAEFDMWIPKHSDNPDYVRPRQFDVFVLNDQQKTLTARAKIILQWKERGGVLLIGYELYRLLALKLSTTGKRRSKKFQNMNDNFPESRSRVMDEVYEALVKPGPDLIICDEGHRIKNAQAGISQALKQIATRRRIVLTGYPLQNNLLEYWCMVDFVRPNYLGTRTEFCNMFERPIQNGLCIDSTPDDIKLMRYRAHVLHSLLVGFVQRRSHTVLQLSLPEKQEFVILTRMSELQKQLYDTFMNDIVRTKNVPNPLKAFAVCCKIWNHPDVLYDAMKMADSGLDWDIEDVDEIPIASSVNKNGFPPPVPASTPATVTTCLSVNPETPPTLSQTQSYQSLLKSSVRDSETNQKLQNQNEITETTQAVPPSVSTSAPKDNSYQGPSLFSEMNQFENPTLNNVPYNQDMQSSYFSYPTMMSNMGRPLQPNYVGCMLKQNETSNADDSHNSSSEIVDLDTNEIRTIETDIDMDKSIPLNKDEKSEKQSTSTDNDKSETDSHFSSSIGASESNDVEQKKGSEKITYDWAMKFMKKYEPGLISNSPKMEIFFCILNESVRIGDRVLLFSQSLLTLNLIEKFLQANRIPGEDTNWTFNKHYFRLDGSTTSQEREKFVNEFNSNTNVKLFLISTKAGSLGINLVGANRVIIFDASWNPCHDTQAIYRIYRYGQRRACFIYRLVMDRCLEKKIYDRQIKKQGMSDRVVDECNPDAHLSIKDVTNLCYDYDDDDDKTNTFEYIKPLDSYTDTIMKLILTDYKTCLTKEPFFHESLLIDRKNDKLSQAEKRMAHRSYEMQKKTSAKTTIYSNSSRIQYQTVRKDGSLITRPVASVRPIQAPRSQTTQKNSSGLRTTRWIPAEVWQKQGMTAQEMSLPLDVVIPTNSSNKSKIIIKAGQRVMVLKSAKGIYMQLDSGKIIAIRTLNKPNVATTEKSDVIDITGESETTSSKESPKTDKSETDSGALSPASKDADLKLNSLVNNGNVNQNDDTPKETSNQLNLFNSSSNVETNVYSNNNTSVETENKSKSNLMIRTNNDTQEQSTSLHFSQRQQTTQIQQQQQQQPAQTVQTQSQQQQQQNNTHVTHTQTLNEQPQQHLQQNPPHTPSQIMHSQTPTAYSQHPTYAYTQHPTLRNTAAHYTAVRAGDLNSYNSYPQTPQYTDYSSYGSQQQSARYHPTSSSSSHTNIAPVVHPPPPPPPATNPQTAATSHPPSLSDFYGSYYPQWSTFMLTTPTQASNDNPHLMHSTYPPLAAQPHSHSHHAKVQTNSHPWQQYHP</sequence>
<feature type="compositionally biased region" description="Basic and acidic residues" evidence="9">
    <location>
        <begin position="873"/>
        <end position="905"/>
    </location>
</feature>
<feature type="domain" description="Helicase ATP-binding" evidence="10">
    <location>
        <begin position="359"/>
        <end position="569"/>
    </location>
</feature>
<evidence type="ECO:0000256" key="9">
    <source>
        <dbReference type="SAM" id="MobiDB-lite"/>
    </source>
</evidence>
<evidence type="ECO:0000256" key="7">
    <source>
        <dbReference type="ARBA" id="ARBA00023125"/>
    </source>
</evidence>
<feature type="compositionally biased region" description="Basic and acidic residues" evidence="9">
    <location>
        <begin position="1349"/>
        <end position="1358"/>
    </location>
</feature>
<evidence type="ECO:0000256" key="2">
    <source>
        <dbReference type="ARBA" id="ARBA00007025"/>
    </source>
</evidence>
<comment type="caution">
    <text evidence="12">The sequence shown here is derived from an EMBL/GenBank/DDBJ whole genome shotgun (WGS) entry which is preliminary data.</text>
</comment>
<dbReference type="Gene3D" id="3.40.50.10810">
    <property type="entry name" value="Tandem AAA-ATPase domain"/>
    <property type="match status" value="1"/>
</dbReference>
<keyword evidence="13" id="KW-1185">Reference proteome</keyword>
<feature type="compositionally biased region" description="Low complexity" evidence="9">
    <location>
        <begin position="1447"/>
        <end position="1499"/>
    </location>
</feature>
<dbReference type="InterPro" id="IPR000330">
    <property type="entry name" value="SNF2_N"/>
</dbReference>
<evidence type="ECO:0000256" key="5">
    <source>
        <dbReference type="ARBA" id="ARBA00022806"/>
    </source>
</evidence>
<evidence type="ECO:0000256" key="6">
    <source>
        <dbReference type="ARBA" id="ARBA00022840"/>
    </source>
</evidence>
<feature type="compositionally biased region" description="Polar residues" evidence="9">
    <location>
        <begin position="906"/>
        <end position="916"/>
    </location>
</feature>
<dbReference type="Proteomes" id="UP000037069">
    <property type="component" value="Unassembled WGS sequence"/>
</dbReference>
<feature type="compositionally biased region" description="Polar residues" evidence="9">
    <location>
        <begin position="1660"/>
        <end position="1672"/>
    </location>
</feature>
<feature type="compositionally biased region" description="Low complexity" evidence="9">
    <location>
        <begin position="1339"/>
        <end position="1348"/>
    </location>
</feature>
<feature type="compositionally biased region" description="Polar residues" evidence="9">
    <location>
        <begin position="1504"/>
        <end position="1516"/>
    </location>
</feature>
<feature type="region of interest" description="Disordered" evidence="9">
    <location>
        <begin position="1333"/>
        <end position="1372"/>
    </location>
</feature>
<dbReference type="SUPFAM" id="SSF52540">
    <property type="entry name" value="P-loop containing nucleoside triphosphate hydrolases"/>
    <property type="match status" value="2"/>
</dbReference>
<accession>A0A0L0CN83</accession>
<keyword evidence="5" id="KW-0347">Helicase</keyword>
<dbReference type="PANTHER" id="PTHR45797">
    <property type="entry name" value="RAD54-LIKE"/>
    <property type="match status" value="1"/>
</dbReference>
<reference evidence="12 13" key="1">
    <citation type="journal article" date="2015" name="Nat. Commun.">
        <title>Lucilia cuprina genome unlocks parasitic fly biology to underpin future interventions.</title>
        <authorList>
            <person name="Anstead C.A."/>
            <person name="Korhonen P.K."/>
            <person name="Young N.D."/>
            <person name="Hall R.S."/>
            <person name="Jex A.R."/>
            <person name="Murali S.C."/>
            <person name="Hughes D.S."/>
            <person name="Lee S.F."/>
            <person name="Perry T."/>
            <person name="Stroehlein A.J."/>
            <person name="Ansell B.R."/>
            <person name="Breugelmans B."/>
            <person name="Hofmann A."/>
            <person name="Qu J."/>
            <person name="Dugan S."/>
            <person name="Lee S.L."/>
            <person name="Chao H."/>
            <person name="Dinh H."/>
            <person name="Han Y."/>
            <person name="Doddapaneni H.V."/>
            <person name="Worley K.C."/>
            <person name="Muzny D.M."/>
            <person name="Ioannidis P."/>
            <person name="Waterhouse R.M."/>
            <person name="Zdobnov E.M."/>
            <person name="James P.J."/>
            <person name="Bagnall N.H."/>
            <person name="Kotze A.C."/>
            <person name="Gibbs R.A."/>
            <person name="Richards S."/>
            <person name="Batterham P."/>
            <person name="Gasser R.B."/>
        </authorList>
    </citation>
    <scope>NUCLEOTIDE SEQUENCE [LARGE SCALE GENOMIC DNA]</scope>
    <source>
        <strain evidence="12 13">LS</strain>
        <tissue evidence="12">Full body</tissue>
    </source>
</reference>
<dbReference type="InterPro" id="IPR049730">
    <property type="entry name" value="SNF2/RAD54-like_C"/>
</dbReference>
<dbReference type="PROSITE" id="PS51194">
    <property type="entry name" value="HELICASE_CTER"/>
    <property type="match status" value="1"/>
</dbReference>
<feature type="region of interest" description="Disordered" evidence="9">
    <location>
        <begin position="873"/>
        <end position="924"/>
    </location>
</feature>
<dbReference type="GO" id="GO:0005524">
    <property type="term" value="F:ATP binding"/>
    <property type="evidence" value="ECO:0007669"/>
    <property type="project" value="UniProtKB-KW"/>
</dbReference>
<protein>
    <recommendedName>
        <fullName evidence="14">Helicase ARIP4</fullName>
    </recommendedName>
</protein>
<dbReference type="GO" id="GO:0003677">
    <property type="term" value="F:DNA binding"/>
    <property type="evidence" value="ECO:0007669"/>
    <property type="project" value="UniProtKB-KW"/>
</dbReference>
<name>A0A0L0CN83_LUCCU</name>
<dbReference type="Pfam" id="PF00176">
    <property type="entry name" value="SNF2-rel_dom"/>
    <property type="match status" value="1"/>
</dbReference>
<dbReference type="CDD" id="cd18069">
    <property type="entry name" value="DEXHc_ARIP4"/>
    <property type="match status" value="1"/>
</dbReference>
<dbReference type="GO" id="GO:0004386">
    <property type="term" value="F:helicase activity"/>
    <property type="evidence" value="ECO:0007669"/>
    <property type="project" value="UniProtKB-KW"/>
</dbReference>
<feature type="region of interest" description="Disordered" evidence="9">
    <location>
        <begin position="732"/>
        <end position="796"/>
    </location>
</feature>
<evidence type="ECO:0000256" key="4">
    <source>
        <dbReference type="ARBA" id="ARBA00022801"/>
    </source>
</evidence>
<dbReference type="PANTHER" id="PTHR45797:SF1">
    <property type="entry name" value="HELICASE ARIP4"/>
    <property type="match status" value="1"/>
</dbReference>
<dbReference type="OMA" id="SWAVDIM"/>
<dbReference type="Pfam" id="PF00271">
    <property type="entry name" value="Helicase_C"/>
    <property type="match status" value="1"/>
</dbReference>
<dbReference type="InterPro" id="IPR038718">
    <property type="entry name" value="SNF2-like_sf"/>
</dbReference>
<dbReference type="STRING" id="7375.A0A0L0CN83"/>
<evidence type="ECO:0000313" key="13">
    <source>
        <dbReference type="Proteomes" id="UP000037069"/>
    </source>
</evidence>
<feature type="compositionally biased region" description="Polar residues" evidence="9">
    <location>
        <begin position="233"/>
        <end position="242"/>
    </location>
</feature>
<feature type="region of interest" description="Disordered" evidence="9">
    <location>
        <begin position="95"/>
        <end position="124"/>
    </location>
</feature>
<dbReference type="GO" id="GO:0016887">
    <property type="term" value="F:ATP hydrolysis activity"/>
    <property type="evidence" value="ECO:0007669"/>
    <property type="project" value="InterPro"/>
</dbReference>
<organism evidence="12 13">
    <name type="scientific">Lucilia cuprina</name>
    <name type="common">Green bottle fly</name>
    <name type="synonym">Australian sheep blowfly</name>
    <dbReference type="NCBI Taxonomy" id="7375"/>
    <lineage>
        <taxon>Eukaryota</taxon>
        <taxon>Metazoa</taxon>
        <taxon>Ecdysozoa</taxon>
        <taxon>Arthropoda</taxon>
        <taxon>Hexapoda</taxon>
        <taxon>Insecta</taxon>
        <taxon>Pterygota</taxon>
        <taxon>Neoptera</taxon>
        <taxon>Endopterygota</taxon>
        <taxon>Diptera</taxon>
        <taxon>Brachycera</taxon>
        <taxon>Muscomorpha</taxon>
        <taxon>Oestroidea</taxon>
        <taxon>Calliphoridae</taxon>
        <taxon>Luciliinae</taxon>
        <taxon>Lucilia</taxon>
    </lineage>
</organism>
<comment type="subcellular location">
    <subcellularLocation>
        <location evidence="1">Nucleus</location>
    </subcellularLocation>
</comment>
<dbReference type="PROSITE" id="PS51192">
    <property type="entry name" value="HELICASE_ATP_BIND_1"/>
    <property type="match status" value="1"/>
</dbReference>
<dbReference type="Gene3D" id="1.20.120.850">
    <property type="entry name" value="SWI2/SNF2 ATPases, N-terminal domain"/>
    <property type="match status" value="1"/>
</dbReference>
<evidence type="ECO:0000259" key="10">
    <source>
        <dbReference type="PROSITE" id="PS51192"/>
    </source>
</evidence>
<feature type="compositionally biased region" description="Acidic residues" evidence="9">
    <location>
        <begin position="282"/>
        <end position="294"/>
    </location>
</feature>
<evidence type="ECO:0000259" key="11">
    <source>
        <dbReference type="PROSITE" id="PS51194"/>
    </source>
</evidence>